<evidence type="ECO:0000256" key="1">
    <source>
        <dbReference type="SAM" id="MobiDB-lite"/>
    </source>
</evidence>
<dbReference type="AlphaFoldDB" id="A0A9N8PQC7"/>
<evidence type="ECO:0000313" key="3">
    <source>
        <dbReference type="Proteomes" id="UP000745764"/>
    </source>
</evidence>
<keyword evidence="3" id="KW-1185">Reference proteome</keyword>
<gene>
    <name evidence="2" type="ORF">AWRI4620_LOCUS3152</name>
</gene>
<dbReference type="OrthoDB" id="5391496at2759"/>
<protein>
    <submittedName>
        <fullName evidence="2">Uncharacterized protein</fullName>
    </submittedName>
</protein>
<proteinExistence type="predicted"/>
<accession>A0A9N8PQC7</accession>
<organism evidence="2 3">
    <name type="scientific">Aureobasidium uvarum</name>
    <dbReference type="NCBI Taxonomy" id="2773716"/>
    <lineage>
        <taxon>Eukaryota</taxon>
        <taxon>Fungi</taxon>
        <taxon>Dikarya</taxon>
        <taxon>Ascomycota</taxon>
        <taxon>Pezizomycotina</taxon>
        <taxon>Dothideomycetes</taxon>
        <taxon>Dothideomycetidae</taxon>
        <taxon>Dothideales</taxon>
        <taxon>Saccotheciaceae</taxon>
        <taxon>Aureobasidium</taxon>
    </lineage>
</organism>
<reference evidence="2" key="1">
    <citation type="submission" date="2020-06" db="EMBL/GenBank/DDBJ databases">
        <authorList>
            <person name="Onetto C."/>
        </authorList>
    </citation>
    <scope>NUCLEOTIDE SEQUENCE</scope>
</reference>
<sequence length="83" mass="9608">MAECIDPEDEYDTGVQEDEDMLDESRPATNPWDQDVSMLNITTKTFGTGERGWVGRTVKIRQVARRWCKFQKLEDYGAECSEQ</sequence>
<dbReference type="EMBL" id="CAINUL010000003">
    <property type="protein sequence ID" value="CAD0108897.1"/>
    <property type="molecule type" value="Genomic_DNA"/>
</dbReference>
<dbReference type="Proteomes" id="UP000745764">
    <property type="component" value="Unassembled WGS sequence"/>
</dbReference>
<comment type="caution">
    <text evidence="2">The sequence shown here is derived from an EMBL/GenBank/DDBJ whole genome shotgun (WGS) entry which is preliminary data.</text>
</comment>
<feature type="compositionally biased region" description="Acidic residues" evidence="1">
    <location>
        <begin position="1"/>
        <end position="22"/>
    </location>
</feature>
<evidence type="ECO:0000313" key="2">
    <source>
        <dbReference type="EMBL" id="CAD0108897.1"/>
    </source>
</evidence>
<feature type="region of interest" description="Disordered" evidence="1">
    <location>
        <begin position="1"/>
        <end position="33"/>
    </location>
</feature>
<name>A0A9N8PQC7_9PEZI</name>